<feature type="region of interest" description="Disordered" evidence="3">
    <location>
        <begin position="1"/>
        <end position="65"/>
    </location>
</feature>
<dbReference type="Pfam" id="PF06244">
    <property type="entry name" value="Ccdc124"/>
    <property type="match status" value="1"/>
</dbReference>
<evidence type="ECO:0000256" key="1">
    <source>
        <dbReference type="ARBA" id="ARBA00008296"/>
    </source>
</evidence>
<dbReference type="GO" id="GO:0006366">
    <property type="term" value="P:transcription by RNA polymerase II"/>
    <property type="evidence" value="ECO:0007669"/>
    <property type="project" value="TreeGrafter"/>
</dbReference>
<dbReference type="GO" id="GO:0003713">
    <property type="term" value="F:transcription coactivator activity"/>
    <property type="evidence" value="ECO:0007669"/>
    <property type="project" value="TreeGrafter"/>
</dbReference>
<dbReference type="OrthoDB" id="76412at2759"/>
<feature type="compositionally biased region" description="Basic and acidic residues" evidence="3">
    <location>
        <begin position="22"/>
        <end position="43"/>
    </location>
</feature>
<evidence type="ECO:0000313" key="7">
    <source>
        <dbReference type="Proteomes" id="UP000322899"/>
    </source>
</evidence>
<evidence type="ECO:0000313" key="8">
    <source>
        <dbReference type="Proteomes" id="UP000323011"/>
    </source>
</evidence>
<gene>
    <name evidence="6" type="ORF">FNF27_05142</name>
    <name evidence="5" type="ORF">FNF29_06034</name>
</gene>
<dbReference type="InterPro" id="IPR054414">
    <property type="entry name" value="Ccdc124/Oxs1_C"/>
</dbReference>
<dbReference type="PANTHER" id="PTHR21680:SF0">
    <property type="entry name" value="COILED-COIL DOMAIN-CONTAINING PROTEIN 124"/>
    <property type="match status" value="1"/>
</dbReference>
<proteinExistence type="inferred from homology"/>
<protein>
    <recommendedName>
        <fullName evidence="4">Coiled-coil domain-containing protein</fullName>
    </recommendedName>
</protein>
<feature type="compositionally biased region" description="Low complexity" evidence="3">
    <location>
        <begin position="48"/>
        <end position="57"/>
    </location>
</feature>
<comment type="caution">
    <text evidence="5">The sequence shown here is derived from an EMBL/GenBank/DDBJ whole genome shotgun (WGS) entry which is preliminary data.</text>
</comment>
<evidence type="ECO:0000256" key="2">
    <source>
        <dbReference type="ARBA" id="ARBA00023054"/>
    </source>
</evidence>
<dbReference type="OMA" id="FEERMMP"/>
<comment type="similarity">
    <text evidence="1">Belongs to the CCDC124 family.</text>
</comment>
<dbReference type="InterPro" id="IPR010422">
    <property type="entry name" value="Ccdc124/Oxs1"/>
</dbReference>
<organism evidence="5 8">
    <name type="scientific">Cafeteria roenbergensis</name>
    <name type="common">Marine flagellate</name>
    <dbReference type="NCBI Taxonomy" id="33653"/>
    <lineage>
        <taxon>Eukaryota</taxon>
        <taxon>Sar</taxon>
        <taxon>Stramenopiles</taxon>
        <taxon>Bigyra</taxon>
        <taxon>Opalozoa</taxon>
        <taxon>Bicosoecida</taxon>
        <taxon>Cafeteriaceae</taxon>
        <taxon>Cafeteria</taxon>
    </lineage>
</organism>
<keyword evidence="8" id="KW-1185">Reference proteome</keyword>
<name>A0A5A8C9Q8_CAFRO</name>
<dbReference type="GO" id="GO:0005634">
    <property type="term" value="C:nucleus"/>
    <property type="evidence" value="ECO:0007669"/>
    <property type="project" value="TreeGrafter"/>
</dbReference>
<accession>A0A5A8C9Q8</accession>
<sequence>MPRKFGGEDTRGLKAKAQKAAAADEKAAKSRAERKRAEDKEWAEGGNSRAASKAEAQAAKDAKRAADRLLKREIELKEAAELGPGGKGVLRGAAKVAARRGAAVASESAHRRKKAAPAMEASGMDAVLLLMGEAGLGGVTKGRAGPERHPERRAKAAYRAFEDREMPKLRADFPSLKRSQLKERLWKVWQKSDENPLNQETAAYNAKPASAAAASAAAAGDV</sequence>
<reference evidence="7 8" key="1">
    <citation type="submission" date="2019-07" db="EMBL/GenBank/DDBJ databases">
        <title>Genomes of Cafeteria roenbergensis.</title>
        <authorList>
            <person name="Fischer M.G."/>
            <person name="Hackl T."/>
            <person name="Roman M."/>
        </authorList>
    </citation>
    <scope>NUCLEOTIDE SEQUENCE [LARGE SCALE GENOMIC DNA]</scope>
    <source>
        <strain evidence="5 8">BVI</strain>
        <strain evidence="6 7">E4-10P</strain>
    </source>
</reference>
<dbReference type="Proteomes" id="UP000322899">
    <property type="component" value="Unassembled WGS sequence"/>
</dbReference>
<evidence type="ECO:0000256" key="3">
    <source>
        <dbReference type="SAM" id="MobiDB-lite"/>
    </source>
</evidence>
<dbReference type="PANTHER" id="PTHR21680">
    <property type="entry name" value="COILED-COIL DOMAIN-CONTAINING PROTEIN 124"/>
    <property type="match status" value="1"/>
</dbReference>
<dbReference type="AlphaFoldDB" id="A0A5A8C9Q8"/>
<dbReference type="Proteomes" id="UP000323011">
    <property type="component" value="Unassembled WGS sequence"/>
</dbReference>
<keyword evidence="2" id="KW-0175">Coiled coil</keyword>
<feature type="compositionally biased region" description="Basic and acidic residues" evidence="3">
    <location>
        <begin position="1"/>
        <end position="12"/>
    </location>
</feature>
<evidence type="ECO:0000313" key="6">
    <source>
        <dbReference type="EMBL" id="KAA0173365.1"/>
    </source>
</evidence>
<feature type="domain" description="Coiled-coil" evidence="4">
    <location>
        <begin position="118"/>
        <end position="199"/>
    </location>
</feature>
<dbReference type="EMBL" id="VLTN01000044">
    <property type="protein sequence ID" value="KAA0149329.1"/>
    <property type="molecule type" value="Genomic_DNA"/>
</dbReference>
<dbReference type="EMBL" id="VLTO01000034">
    <property type="protein sequence ID" value="KAA0173365.1"/>
    <property type="molecule type" value="Genomic_DNA"/>
</dbReference>
<evidence type="ECO:0000259" key="4">
    <source>
        <dbReference type="Pfam" id="PF06244"/>
    </source>
</evidence>
<evidence type="ECO:0000313" key="5">
    <source>
        <dbReference type="EMBL" id="KAA0149329.1"/>
    </source>
</evidence>